<proteinExistence type="inferred from homology"/>
<dbReference type="PANTHER" id="PTHR30582:SF2">
    <property type="entry name" value="L,D-TRANSPEPTIDASE YCIB-RELATED"/>
    <property type="match status" value="1"/>
</dbReference>
<evidence type="ECO:0000256" key="5">
    <source>
        <dbReference type="ARBA" id="ARBA00022984"/>
    </source>
</evidence>
<gene>
    <name evidence="9" type="ORF">GGQ96_000934</name>
</gene>
<dbReference type="AlphaFoldDB" id="A0A7W7AGY2"/>
<comment type="pathway">
    <text evidence="1 7">Cell wall biogenesis; peptidoglycan biosynthesis.</text>
</comment>
<dbReference type="PANTHER" id="PTHR30582">
    <property type="entry name" value="L,D-TRANSPEPTIDASE"/>
    <property type="match status" value="1"/>
</dbReference>
<dbReference type="InterPro" id="IPR005490">
    <property type="entry name" value="LD_TPept_cat_dom"/>
</dbReference>
<keyword evidence="6 7" id="KW-0961">Cell wall biogenesis/degradation</keyword>
<dbReference type="Pfam" id="PF03734">
    <property type="entry name" value="YkuD"/>
    <property type="match status" value="1"/>
</dbReference>
<evidence type="ECO:0000256" key="6">
    <source>
        <dbReference type="ARBA" id="ARBA00023316"/>
    </source>
</evidence>
<feature type="active site" description="Nucleophile" evidence="7">
    <location>
        <position position="175"/>
    </location>
</feature>
<dbReference type="GO" id="GO:0018104">
    <property type="term" value="P:peptidoglycan-protein cross-linking"/>
    <property type="evidence" value="ECO:0007669"/>
    <property type="project" value="TreeGrafter"/>
</dbReference>
<keyword evidence="10" id="KW-1185">Reference proteome</keyword>
<reference evidence="9 10" key="1">
    <citation type="submission" date="2020-08" db="EMBL/GenBank/DDBJ databases">
        <title>Genomic Encyclopedia of Type Strains, Phase IV (KMG-IV): sequencing the most valuable type-strain genomes for metagenomic binning, comparative biology and taxonomic classification.</title>
        <authorList>
            <person name="Goeker M."/>
        </authorList>
    </citation>
    <scope>NUCLEOTIDE SEQUENCE [LARGE SCALE GENOMIC DNA]</scope>
    <source>
        <strain evidence="9 10">DSM 15867</strain>
    </source>
</reference>
<dbReference type="SUPFAM" id="SSF141523">
    <property type="entry name" value="L,D-transpeptidase catalytic domain-like"/>
    <property type="match status" value="1"/>
</dbReference>
<dbReference type="EMBL" id="JACHNY010000001">
    <property type="protein sequence ID" value="MBB4616828.1"/>
    <property type="molecule type" value="Genomic_DNA"/>
</dbReference>
<keyword evidence="4 7" id="KW-0133">Cell shape</keyword>
<dbReference type="Gene3D" id="2.40.440.10">
    <property type="entry name" value="L,D-transpeptidase catalytic domain-like"/>
    <property type="match status" value="1"/>
</dbReference>
<evidence type="ECO:0000313" key="9">
    <source>
        <dbReference type="EMBL" id="MBB4616828.1"/>
    </source>
</evidence>
<dbReference type="GO" id="GO:0071555">
    <property type="term" value="P:cell wall organization"/>
    <property type="evidence" value="ECO:0007669"/>
    <property type="project" value="UniProtKB-UniRule"/>
</dbReference>
<evidence type="ECO:0000256" key="4">
    <source>
        <dbReference type="ARBA" id="ARBA00022960"/>
    </source>
</evidence>
<name>A0A7W7AGY2_9SPHN</name>
<comment type="caution">
    <text evidence="9">The sequence shown here is derived from an EMBL/GenBank/DDBJ whole genome shotgun (WGS) entry which is preliminary data.</text>
</comment>
<dbReference type="InterPro" id="IPR050979">
    <property type="entry name" value="LD-transpeptidase"/>
</dbReference>
<organism evidence="9 10">
    <name type="scientific">Sphingomonas abaci</name>
    <dbReference type="NCBI Taxonomy" id="237611"/>
    <lineage>
        <taxon>Bacteria</taxon>
        <taxon>Pseudomonadati</taxon>
        <taxon>Pseudomonadota</taxon>
        <taxon>Alphaproteobacteria</taxon>
        <taxon>Sphingomonadales</taxon>
        <taxon>Sphingomonadaceae</taxon>
        <taxon>Sphingomonas</taxon>
    </lineage>
</organism>
<evidence type="ECO:0000256" key="2">
    <source>
        <dbReference type="ARBA" id="ARBA00005992"/>
    </source>
</evidence>
<evidence type="ECO:0000256" key="7">
    <source>
        <dbReference type="PROSITE-ProRule" id="PRU01373"/>
    </source>
</evidence>
<dbReference type="Proteomes" id="UP000574769">
    <property type="component" value="Unassembled WGS sequence"/>
</dbReference>
<sequence length="210" mass="22406">MGRLAWLVVAAPVLALAYLAFAPDRAPIARPTAEQPYHRAEGRLVFAPDKVPMLALPDGSHRRVLSVLDIPQAMHFGDYVWNDANVPAGPVWVRVDLGRQILSVFRAGHEIGSAVILYGTDGMPTPIGVFPIKAKAAEHESSLYEASMPFMLRLTDDGVAIHASLVQRGSATHGCVGVPESFARKLFAQVKLGDPVAILPAGAQASAKEA</sequence>
<dbReference type="GO" id="GO:0016740">
    <property type="term" value="F:transferase activity"/>
    <property type="evidence" value="ECO:0007669"/>
    <property type="project" value="UniProtKB-KW"/>
</dbReference>
<evidence type="ECO:0000256" key="1">
    <source>
        <dbReference type="ARBA" id="ARBA00004752"/>
    </source>
</evidence>
<dbReference type="InterPro" id="IPR038063">
    <property type="entry name" value="Transpep_catalytic_dom"/>
</dbReference>
<keyword evidence="5 7" id="KW-0573">Peptidoglycan synthesis</keyword>
<comment type="similarity">
    <text evidence="2">Belongs to the YkuD family.</text>
</comment>
<dbReference type="GO" id="GO:0005576">
    <property type="term" value="C:extracellular region"/>
    <property type="evidence" value="ECO:0007669"/>
    <property type="project" value="TreeGrafter"/>
</dbReference>
<keyword evidence="9" id="KW-0449">Lipoprotein</keyword>
<dbReference type="GO" id="GO:0008360">
    <property type="term" value="P:regulation of cell shape"/>
    <property type="evidence" value="ECO:0007669"/>
    <property type="project" value="UniProtKB-UniRule"/>
</dbReference>
<keyword evidence="3" id="KW-0808">Transferase</keyword>
<evidence type="ECO:0000259" key="8">
    <source>
        <dbReference type="PROSITE" id="PS52029"/>
    </source>
</evidence>
<evidence type="ECO:0000256" key="3">
    <source>
        <dbReference type="ARBA" id="ARBA00022679"/>
    </source>
</evidence>
<accession>A0A7W7AGY2</accession>
<feature type="active site" description="Proton donor/acceptor" evidence="7">
    <location>
        <position position="162"/>
    </location>
</feature>
<dbReference type="CDD" id="cd16913">
    <property type="entry name" value="YkuD_like"/>
    <property type="match status" value="1"/>
</dbReference>
<dbReference type="UniPathway" id="UPA00219"/>
<evidence type="ECO:0000313" key="10">
    <source>
        <dbReference type="Proteomes" id="UP000574769"/>
    </source>
</evidence>
<dbReference type="RefSeq" id="WP_184111936.1">
    <property type="nucleotide sequence ID" value="NZ_JACHNY010000001.1"/>
</dbReference>
<protein>
    <submittedName>
        <fullName evidence="9">Lipoprotein-anchoring transpeptidase ErfK/SrfK</fullName>
    </submittedName>
</protein>
<feature type="domain" description="L,D-TPase catalytic" evidence="8">
    <location>
        <begin position="91"/>
        <end position="199"/>
    </location>
</feature>
<dbReference type="PROSITE" id="PS52029">
    <property type="entry name" value="LD_TPASE"/>
    <property type="match status" value="1"/>
</dbReference>
<dbReference type="GO" id="GO:0071972">
    <property type="term" value="F:peptidoglycan L,D-transpeptidase activity"/>
    <property type="evidence" value="ECO:0007669"/>
    <property type="project" value="TreeGrafter"/>
</dbReference>